<evidence type="ECO:0000256" key="9">
    <source>
        <dbReference type="SAM" id="Coils"/>
    </source>
</evidence>
<dbReference type="Pfam" id="PF05193">
    <property type="entry name" value="Peptidase_M16_C"/>
    <property type="match status" value="2"/>
</dbReference>
<dbReference type="InterPro" id="IPR050626">
    <property type="entry name" value="Peptidase_M16"/>
</dbReference>
<evidence type="ECO:0000256" key="3">
    <source>
        <dbReference type="ARBA" id="ARBA00022670"/>
    </source>
</evidence>
<proteinExistence type="inferred from homology"/>
<dbReference type="GeneID" id="85016034"/>
<name>A0A1H2YW80_9FLAO</name>
<feature type="domain" description="Peptidase M16 N-terminal" evidence="11">
    <location>
        <begin position="594"/>
        <end position="698"/>
    </location>
</feature>
<evidence type="ECO:0000256" key="2">
    <source>
        <dbReference type="ARBA" id="ARBA00007261"/>
    </source>
</evidence>
<feature type="domain" description="Peptidase M16 N-terminal" evidence="11">
    <location>
        <begin position="58"/>
        <end position="106"/>
    </location>
</feature>
<comment type="cofactor">
    <cofactor evidence="1">
        <name>Zn(2+)</name>
        <dbReference type="ChEBI" id="CHEBI:29105"/>
    </cofactor>
</comment>
<organism evidence="13 14">
    <name type="scientific">Capnocytophaga granulosa</name>
    <dbReference type="NCBI Taxonomy" id="45242"/>
    <lineage>
        <taxon>Bacteria</taxon>
        <taxon>Pseudomonadati</taxon>
        <taxon>Bacteroidota</taxon>
        <taxon>Flavobacteriia</taxon>
        <taxon>Flavobacteriales</taxon>
        <taxon>Flavobacteriaceae</taxon>
        <taxon>Capnocytophaga</taxon>
    </lineage>
</organism>
<feature type="domain" description="Peptidase M16 N-terminal" evidence="11">
    <location>
        <begin position="150"/>
        <end position="248"/>
    </location>
</feature>
<accession>A0A1H2YW80</accession>
<feature type="coiled-coil region" evidence="9">
    <location>
        <begin position="651"/>
        <end position="719"/>
    </location>
</feature>
<evidence type="ECO:0000259" key="12">
    <source>
        <dbReference type="Pfam" id="PF05193"/>
    </source>
</evidence>
<keyword evidence="5" id="KW-0378">Hydrolase</keyword>
<dbReference type="Proteomes" id="UP000182771">
    <property type="component" value="Unassembled WGS sequence"/>
</dbReference>
<comment type="similarity">
    <text evidence="2 8">Belongs to the peptidase M16 family.</text>
</comment>
<protein>
    <submittedName>
        <fullName evidence="13">Predicted Zn-dependent peptidase</fullName>
    </submittedName>
</protein>
<evidence type="ECO:0000256" key="7">
    <source>
        <dbReference type="ARBA" id="ARBA00023049"/>
    </source>
</evidence>
<feature type="domain" description="Peptidase M16 C-terminal" evidence="12">
    <location>
        <begin position="261"/>
        <end position="432"/>
    </location>
</feature>
<dbReference type="OrthoDB" id="9811314at2"/>
<keyword evidence="6" id="KW-0862">Zinc</keyword>
<dbReference type="RefSeq" id="WP_016421120.1">
    <property type="nucleotide sequence ID" value="NZ_FNND01000008.1"/>
</dbReference>
<dbReference type="InterPro" id="IPR011249">
    <property type="entry name" value="Metalloenz_LuxS/M16"/>
</dbReference>
<dbReference type="PANTHER" id="PTHR43690:SF17">
    <property type="entry name" value="PROTEIN YHJJ"/>
    <property type="match status" value="1"/>
</dbReference>
<feature type="signal peptide" evidence="10">
    <location>
        <begin position="1"/>
        <end position="21"/>
    </location>
</feature>
<evidence type="ECO:0000256" key="10">
    <source>
        <dbReference type="SAM" id="SignalP"/>
    </source>
</evidence>
<evidence type="ECO:0000256" key="4">
    <source>
        <dbReference type="ARBA" id="ARBA00022723"/>
    </source>
</evidence>
<dbReference type="InterPro" id="IPR001431">
    <property type="entry name" value="Pept_M16_Zn_BS"/>
</dbReference>
<keyword evidence="9" id="KW-0175">Coiled coil</keyword>
<dbReference type="SUPFAM" id="SSF63411">
    <property type="entry name" value="LuxS/MPP-like metallohydrolase"/>
    <property type="match status" value="4"/>
</dbReference>
<dbReference type="EMBL" id="FNND01000008">
    <property type="protein sequence ID" value="SDX09295.1"/>
    <property type="molecule type" value="Genomic_DNA"/>
</dbReference>
<evidence type="ECO:0000256" key="1">
    <source>
        <dbReference type="ARBA" id="ARBA00001947"/>
    </source>
</evidence>
<dbReference type="InterPro" id="IPR011765">
    <property type="entry name" value="Pept_M16_N"/>
</dbReference>
<dbReference type="Gene3D" id="3.30.830.10">
    <property type="entry name" value="Metalloenzyme, LuxS/M16 peptidase-like"/>
    <property type="match status" value="4"/>
</dbReference>
<keyword evidence="7" id="KW-0482">Metalloprotease</keyword>
<dbReference type="GO" id="GO:0004222">
    <property type="term" value="F:metalloendopeptidase activity"/>
    <property type="evidence" value="ECO:0007669"/>
    <property type="project" value="InterPro"/>
</dbReference>
<dbReference type="GO" id="GO:0006508">
    <property type="term" value="P:proteolysis"/>
    <property type="evidence" value="ECO:0007669"/>
    <property type="project" value="UniProtKB-KW"/>
</dbReference>
<dbReference type="PANTHER" id="PTHR43690">
    <property type="entry name" value="NARDILYSIN"/>
    <property type="match status" value="1"/>
</dbReference>
<evidence type="ECO:0000313" key="14">
    <source>
        <dbReference type="Proteomes" id="UP000182771"/>
    </source>
</evidence>
<evidence type="ECO:0000256" key="6">
    <source>
        <dbReference type="ARBA" id="ARBA00022833"/>
    </source>
</evidence>
<feature type="chain" id="PRO_5028964744" evidence="10">
    <location>
        <begin position="22"/>
        <end position="975"/>
    </location>
</feature>
<keyword evidence="4" id="KW-0479">Metal-binding</keyword>
<dbReference type="AlphaFoldDB" id="A0A1H2YW80"/>
<keyword evidence="14" id="KW-1185">Reference proteome</keyword>
<evidence type="ECO:0000256" key="5">
    <source>
        <dbReference type="ARBA" id="ARBA00022801"/>
    </source>
</evidence>
<reference evidence="13 14" key="1">
    <citation type="submission" date="2016-10" db="EMBL/GenBank/DDBJ databases">
        <authorList>
            <person name="Varghese N."/>
            <person name="Submissions S."/>
        </authorList>
    </citation>
    <scope>NUCLEOTIDE SEQUENCE [LARGE SCALE GENOMIC DNA]</scope>
    <source>
        <strain evidence="13 14">DSM 11449</strain>
    </source>
</reference>
<comment type="caution">
    <text evidence="13">The sequence shown here is derived from an EMBL/GenBank/DDBJ whole genome shotgun (WGS) entry which is preliminary data.</text>
</comment>
<dbReference type="InterPro" id="IPR007863">
    <property type="entry name" value="Peptidase_M16_C"/>
</dbReference>
<dbReference type="Pfam" id="PF00675">
    <property type="entry name" value="Peptidase_M16"/>
    <property type="match status" value="3"/>
</dbReference>
<keyword evidence="10" id="KW-0732">Signal</keyword>
<feature type="domain" description="Peptidase M16 C-terminal" evidence="12">
    <location>
        <begin position="727"/>
        <end position="882"/>
    </location>
</feature>
<gene>
    <name evidence="13" type="ORF">SAMN05444420_10840</name>
</gene>
<sequence>MLKRNLFLGISAIASSLSAFGQNYQWKEAESAGYTYKYVTNDPTNARFYTLKNGLTVILSPTNKEPRIQCYVAVRAGSKTDPATNTGLAHYLEHMLFKGTDKYGSLDWDKEKVELEKIDALYEKYNQTKDPAQRKEIYKEIDRVSGIASKYAIANEYDKMLSAMGAQGTNAFTSFEQTVYTDDVPANALDKYIAVQAERFRNPVLRLFHTELEAVYEEKNRSLDSDGSLVFETLLSNVFKKHNYGQQTTIGTVEHLKNPSLKEIRKYFNTYYVPNNMAVILSGDFNPDSAIAKIDKAFSYMKYKEVPQYTFEKEDPITAPIIKEVVGPDAESVTMAYRLPSTQEKDALLANLIGSILTNGKAGLIDLNLVKKQKLLRAGAFPYLLVDYGLLYISASPSQGQSLDEVRKLIVNEIDNLKKGNFDDDLLPSIVNNFKKDAIQEAETYGGRANLLMQAFTGKIDWRDQVAYVNDLQKITKADVVAFANKYLGDNYVAVYKKKGERTNVEKIEKPAITPVETNADKQSAFVKMINDMPSTPVEPLFLDYNKDIQKSKLGKAEVLAVQNKDNDLFRLSFRYKIGTFNDLKMGLAAQYIQFLGTDKKSAEQISKEFYKIASSFKVSTGEDYTYVNIEGLQENFAAAVALYEDLVSHVKLDEEALKSLKARMAKYRTDVKANRNQIMQALTSYALYGAKNKYNHVLSNAELEATSAAELVDRLKKLNDVEQTIIYYGPASISELTKQLGKLHKVPAKFAKVPQAQQFKQETQTKNTVLFTDYEMVQAETRWVRNTDTYNPAETTTIRVFNNYFGGSMGSLVFQTIRESKALAYSTYGFYKIPTKKEDKYYMLSYVGAQADKFQEAVAAMNELLTTMPELPANFELAKEQLRKDIQTERITQDDIIYDYLNAQRLGLKEDIRKSVYQNVDKITFKDIQAFHDKYLSKKPYTYVILASEKKLPQAELQKIGEFKKVSLEELFGF</sequence>
<dbReference type="GO" id="GO:0046872">
    <property type="term" value="F:metal ion binding"/>
    <property type="evidence" value="ECO:0007669"/>
    <property type="project" value="UniProtKB-KW"/>
</dbReference>
<evidence type="ECO:0000256" key="8">
    <source>
        <dbReference type="RuleBase" id="RU004447"/>
    </source>
</evidence>
<evidence type="ECO:0000313" key="13">
    <source>
        <dbReference type="EMBL" id="SDX09295.1"/>
    </source>
</evidence>
<dbReference type="PROSITE" id="PS00143">
    <property type="entry name" value="INSULINASE"/>
    <property type="match status" value="1"/>
</dbReference>
<evidence type="ECO:0000259" key="11">
    <source>
        <dbReference type="Pfam" id="PF00675"/>
    </source>
</evidence>
<keyword evidence="3" id="KW-0645">Protease</keyword>